<keyword evidence="4" id="KW-1185">Reference proteome</keyword>
<evidence type="ECO:0000313" key="4">
    <source>
        <dbReference type="Proteomes" id="UP000767334"/>
    </source>
</evidence>
<feature type="domain" description="DUF2089" evidence="2">
    <location>
        <begin position="8"/>
        <end position="39"/>
    </location>
</feature>
<proteinExistence type="predicted"/>
<dbReference type="Pfam" id="PF09862">
    <property type="entry name" value="DUF2089"/>
    <property type="match status" value="1"/>
</dbReference>
<name>A0ABS2FIM3_9CLOT</name>
<feature type="domain" description="DUF2089" evidence="1">
    <location>
        <begin position="41"/>
        <end position="86"/>
    </location>
</feature>
<dbReference type="InterPro" id="IPR018658">
    <property type="entry name" value="DUF2089"/>
</dbReference>
<organism evidence="3 4">
    <name type="scientific">Clostridium saudiense</name>
    <dbReference type="NCBI Taxonomy" id="1414720"/>
    <lineage>
        <taxon>Bacteria</taxon>
        <taxon>Bacillati</taxon>
        <taxon>Bacillota</taxon>
        <taxon>Clostridia</taxon>
        <taxon>Eubacteriales</taxon>
        <taxon>Clostridiaceae</taxon>
        <taxon>Clostridium</taxon>
    </lineage>
</organism>
<protein>
    <submittedName>
        <fullName evidence="3">DUF2089 domain-containing protein</fullName>
    </submittedName>
</protein>
<dbReference type="Pfam" id="PF22747">
    <property type="entry name" value="Zn_ribbon_DUF2089"/>
    <property type="match status" value="1"/>
</dbReference>
<dbReference type="RefSeq" id="WP_148322578.1">
    <property type="nucleotide sequence ID" value="NZ_JACJLL010000112.1"/>
</dbReference>
<evidence type="ECO:0000259" key="1">
    <source>
        <dbReference type="Pfam" id="PF09862"/>
    </source>
</evidence>
<evidence type="ECO:0000259" key="2">
    <source>
        <dbReference type="Pfam" id="PF22747"/>
    </source>
</evidence>
<gene>
    <name evidence="3" type="ORF">H6A19_13890</name>
</gene>
<dbReference type="EMBL" id="JACJLL010000112">
    <property type="protein sequence ID" value="MBM6820410.1"/>
    <property type="molecule type" value="Genomic_DNA"/>
</dbReference>
<dbReference type="Proteomes" id="UP000767334">
    <property type="component" value="Unassembled WGS sequence"/>
</dbReference>
<accession>A0ABS2FIM3</accession>
<reference evidence="3 4" key="1">
    <citation type="journal article" date="2021" name="Sci. Rep.">
        <title>The distribution of antibiotic resistance genes in chicken gut microbiota commensals.</title>
        <authorList>
            <person name="Juricova H."/>
            <person name="Matiasovicova J."/>
            <person name="Kubasova T."/>
            <person name="Cejkova D."/>
            <person name="Rychlik I."/>
        </authorList>
    </citation>
    <scope>NUCLEOTIDE SEQUENCE [LARGE SCALE GENOMIC DNA]</scope>
    <source>
        <strain evidence="3 4">An435</strain>
    </source>
</reference>
<evidence type="ECO:0000313" key="3">
    <source>
        <dbReference type="EMBL" id="MBM6820410.1"/>
    </source>
</evidence>
<sequence length="121" mass="13842">MYKVLSKCPVCNQNFKVMKLRCTGCNTVVENEFSLSKFDYLSTQQLYFIETFIKCRGSIKDVEKELGISYPTVRAKLDEVILALGYDVMKEAQNKKEKSDILEALEKGEISADEALKKLKE</sequence>
<dbReference type="InterPro" id="IPR053957">
    <property type="entry name" value="DUF2089_Zn_ribbon"/>
</dbReference>
<comment type="caution">
    <text evidence="3">The sequence shown here is derived from an EMBL/GenBank/DDBJ whole genome shotgun (WGS) entry which is preliminary data.</text>
</comment>